<comment type="catalytic activity">
    <reaction evidence="9">
        <text>D-ribose + ATP = D-ribose 5-phosphate + ADP + H(+)</text>
        <dbReference type="Rhea" id="RHEA:13697"/>
        <dbReference type="ChEBI" id="CHEBI:15378"/>
        <dbReference type="ChEBI" id="CHEBI:30616"/>
        <dbReference type="ChEBI" id="CHEBI:47013"/>
        <dbReference type="ChEBI" id="CHEBI:78346"/>
        <dbReference type="ChEBI" id="CHEBI:456216"/>
        <dbReference type="EC" id="2.7.1.15"/>
    </reaction>
</comment>
<evidence type="ECO:0000259" key="11">
    <source>
        <dbReference type="Pfam" id="PF00294"/>
    </source>
</evidence>
<feature type="binding site" evidence="9">
    <location>
        <position position="309"/>
    </location>
    <ligand>
        <name>K(+)</name>
        <dbReference type="ChEBI" id="CHEBI:29103"/>
    </ligand>
</feature>
<evidence type="ECO:0000256" key="10">
    <source>
        <dbReference type="SAM" id="MobiDB-lite"/>
    </source>
</evidence>
<dbReference type="GO" id="GO:0046872">
    <property type="term" value="F:metal ion binding"/>
    <property type="evidence" value="ECO:0007669"/>
    <property type="project" value="UniProtKB-KW"/>
</dbReference>
<dbReference type="Pfam" id="PF00294">
    <property type="entry name" value="PfkB"/>
    <property type="match status" value="1"/>
</dbReference>
<dbReference type="Gene3D" id="3.40.1190.20">
    <property type="match status" value="1"/>
</dbReference>
<dbReference type="InterPro" id="IPR011611">
    <property type="entry name" value="PfkB_dom"/>
</dbReference>
<dbReference type="GO" id="GO:0004747">
    <property type="term" value="F:ribokinase activity"/>
    <property type="evidence" value="ECO:0007669"/>
    <property type="project" value="UniProtKB-UniRule"/>
</dbReference>
<dbReference type="SUPFAM" id="SSF53613">
    <property type="entry name" value="Ribokinase-like"/>
    <property type="match status" value="1"/>
</dbReference>
<keyword evidence="13" id="KW-1185">Reference proteome</keyword>
<keyword evidence="9" id="KW-0963">Cytoplasm</keyword>
<organism evidence="12 13">
    <name type="scientific">Cellulosimicrobium protaetiae</name>
    <dbReference type="NCBI Taxonomy" id="2587808"/>
    <lineage>
        <taxon>Bacteria</taxon>
        <taxon>Bacillati</taxon>
        <taxon>Actinomycetota</taxon>
        <taxon>Actinomycetes</taxon>
        <taxon>Micrococcales</taxon>
        <taxon>Promicromonosporaceae</taxon>
        <taxon>Cellulosimicrobium</taxon>
    </lineage>
</organism>
<keyword evidence="8 9" id="KW-0119">Carbohydrate metabolism</keyword>
<feature type="binding site" evidence="9">
    <location>
        <begin position="71"/>
        <end position="75"/>
    </location>
    <ligand>
        <name>substrate</name>
    </ligand>
</feature>
<keyword evidence="5 9" id="KW-0067">ATP-binding</keyword>
<dbReference type="PANTHER" id="PTHR10584">
    <property type="entry name" value="SUGAR KINASE"/>
    <property type="match status" value="1"/>
</dbReference>
<feature type="binding site" evidence="9">
    <location>
        <position position="343"/>
    </location>
    <ligand>
        <name>K(+)</name>
        <dbReference type="ChEBI" id="CHEBI:29103"/>
    </ligand>
</feature>
<dbReference type="InterPro" id="IPR029056">
    <property type="entry name" value="Ribokinase-like"/>
</dbReference>
<comment type="activity regulation">
    <text evidence="9">Activated by a monovalent cation that binds near, but not in, the active site. The most likely occupant of the site in vivo is potassium. Ion binding induces a conformational change that may alter substrate affinity.</text>
</comment>
<dbReference type="AlphaFoldDB" id="A0A6M5UFQ4"/>
<keyword evidence="7 9" id="KW-0630">Potassium</keyword>
<evidence type="ECO:0000256" key="9">
    <source>
        <dbReference type="HAMAP-Rule" id="MF_01987"/>
    </source>
</evidence>
<feature type="compositionally biased region" description="Low complexity" evidence="10">
    <location>
        <begin position="229"/>
        <end position="238"/>
    </location>
</feature>
<feature type="binding site" evidence="9">
    <location>
        <begin position="43"/>
        <end position="45"/>
    </location>
    <ligand>
        <name>substrate</name>
    </ligand>
</feature>
<protein>
    <recommendedName>
        <fullName evidence="9">Ribokinase</fullName>
        <shortName evidence="9">RK</shortName>
        <ecNumber evidence="9">2.7.1.15</ecNumber>
    </recommendedName>
</protein>
<reference evidence="13" key="1">
    <citation type="journal article" date="2022" name="Int. J. Syst. Evol. Microbiol.">
        <title>Cellulosimicrobium protaetiae sp. nov., isolated from the gut of the larva of Protaetia brevitarsis seulensis.</title>
        <authorList>
            <person name="Le Han H."/>
            <person name="Nguyen T.T.H."/>
            <person name="Li Z."/>
            <person name="Shin N.R."/>
            <person name="Kim S.G."/>
        </authorList>
    </citation>
    <scope>NUCLEOTIDE SEQUENCE [LARGE SCALE GENOMIC DNA]</scope>
    <source>
        <strain evidence="13">BI34</strain>
    </source>
</reference>
<dbReference type="CDD" id="cd01174">
    <property type="entry name" value="ribokinase"/>
    <property type="match status" value="1"/>
</dbReference>
<dbReference type="GO" id="GO:0005524">
    <property type="term" value="F:ATP binding"/>
    <property type="evidence" value="ECO:0007669"/>
    <property type="project" value="UniProtKB-UniRule"/>
</dbReference>
<evidence type="ECO:0000256" key="6">
    <source>
        <dbReference type="ARBA" id="ARBA00022842"/>
    </source>
</evidence>
<comment type="pathway">
    <text evidence="9">Carbohydrate metabolism; D-ribose degradation; D-ribose 5-phosphate from beta-D-ribopyranose: step 2/2.</text>
</comment>
<feature type="domain" description="Carbohydrate kinase PfkB" evidence="11">
    <location>
        <begin position="35"/>
        <end position="355"/>
    </location>
</feature>
<feature type="binding site" evidence="9">
    <location>
        <position position="313"/>
    </location>
    <ligand>
        <name>substrate</name>
    </ligand>
</feature>
<dbReference type="HAMAP" id="MF_01987">
    <property type="entry name" value="Ribokinase"/>
    <property type="match status" value="1"/>
</dbReference>
<feature type="binding site" evidence="9">
    <location>
        <position position="348"/>
    </location>
    <ligand>
        <name>K(+)</name>
        <dbReference type="ChEBI" id="CHEBI:29103"/>
    </ligand>
</feature>
<dbReference type="GO" id="GO:0019303">
    <property type="term" value="P:D-ribose catabolic process"/>
    <property type="evidence" value="ECO:0007669"/>
    <property type="project" value="UniProtKB-UniRule"/>
</dbReference>
<dbReference type="KEGG" id="cprt:FIC82_003760"/>
<comment type="subcellular location">
    <subcellularLocation>
        <location evidence="9">Cytoplasm</location>
    </subcellularLocation>
</comment>
<comment type="similarity">
    <text evidence="9">Belongs to the carbohydrate kinase PfkB family. Ribokinase subfamily.</text>
</comment>
<keyword evidence="2 9" id="KW-0479">Metal-binding</keyword>
<feature type="binding site" evidence="9">
    <location>
        <position position="346"/>
    </location>
    <ligand>
        <name>K(+)</name>
        <dbReference type="ChEBI" id="CHEBI:29103"/>
    </ligand>
</feature>
<keyword evidence="3 9" id="KW-0547">Nucleotide-binding</keyword>
<gene>
    <name evidence="9" type="primary">rbsK</name>
    <name evidence="12" type="ORF">FIC82_003760</name>
</gene>
<dbReference type="EC" id="2.7.1.15" evidence="9"/>
<dbReference type="UniPathway" id="UPA00916">
    <property type="reaction ID" value="UER00889"/>
</dbReference>
<comment type="subunit">
    <text evidence="9">Homodimer.</text>
</comment>
<dbReference type="InterPro" id="IPR002139">
    <property type="entry name" value="Ribo/fructo_kinase"/>
</dbReference>
<comment type="caution">
    <text evidence="9">Lacks conserved residue(s) required for the propagation of feature annotation.</text>
</comment>
<evidence type="ECO:0000256" key="1">
    <source>
        <dbReference type="ARBA" id="ARBA00022679"/>
    </source>
</evidence>
<sequence length="370" mass="36217">MSTTADAGQGDRVPTGAATGARDDVAPSEDVGAGRVVVVGSANVDLVVDVPRHPGGGETILGGDLRRNPGGKGANQAVGAARAGGADTTFVGALGHDDAADLLLSSLDRGGVRTDLVERVDVSTGTALITVSPDGENAIVVAPGANSHVTIGAAQAERIAAADVVLAQLEIPLDVVRAAAAARRPGALMVLNAAPSRGLPDDVWDTIDVLVVNEHEAADLAGVLRAGASPGDAGSADSLDNDGAPGAPGPEEARAHENDPSGLASLLLLRVPAVVVTLGGRGSLVAERLPGGKLLTDVSAIAVEAVDTTGAGDTFCGVLAAALARGADLPDAARLAAAAGALAVTRPGAQDAVPDAADVVALAHRAEGLT</sequence>
<evidence type="ECO:0000313" key="13">
    <source>
        <dbReference type="Proteomes" id="UP000451354"/>
    </source>
</evidence>
<feature type="binding site" evidence="9">
    <location>
        <begin position="312"/>
        <end position="313"/>
    </location>
    <ligand>
        <name>ATP</name>
        <dbReference type="ChEBI" id="CHEBI:30616"/>
    </ligand>
</feature>
<evidence type="ECO:0000313" key="12">
    <source>
        <dbReference type="EMBL" id="QJW35449.1"/>
    </source>
</evidence>
<feature type="active site" description="Proton acceptor" evidence="9">
    <location>
        <position position="313"/>
    </location>
</feature>
<accession>A0A6M5UFQ4</accession>
<feature type="region of interest" description="Disordered" evidence="10">
    <location>
        <begin position="1"/>
        <end position="28"/>
    </location>
</feature>
<dbReference type="EMBL" id="CP052757">
    <property type="protein sequence ID" value="QJW35449.1"/>
    <property type="molecule type" value="Genomic_DNA"/>
</dbReference>
<feature type="binding site" evidence="9">
    <location>
        <position position="307"/>
    </location>
    <ligand>
        <name>K(+)</name>
        <dbReference type="ChEBI" id="CHEBI:29103"/>
    </ligand>
</feature>
<dbReference type="Proteomes" id="UP000451354">
    <property type="component" value="Chromosome"/>
</dbReference>
<feature type="binding site" evidence="9">
    <location>
        <position position="213"/>
    </location>
    <ligand>
        <name>ATP</name>
        <dbReference type="ChEBI" id="CHEBI:30616"/>
    </ligand>
</feature>
<dbReference type="PANTHER" id="PTHR10584:SF166">
    <property type="entry name" value="RIBOKINASE"/>
    <property type="match status" value="1"/>
</dbReference>
<evidence type="ECO:0000256" key="2">
    <source>
        <dbReference type="ARBA" id="ARBA00022723"/>
    </source>
</evidence>
<keyword evidence="6 9" id="KW-0460">Magnesium</keyword>
<keyword evidence="1 9" id="KW-0808">Transferase</keyword>
<evidence type="ECO:0000256" key="7">
    <source>
        <dbReference type="ARBA" id="ARBA00022958"/>
    </source>
</evidence>
<evidence type="ECO:0000256" key="3">
    <source>
        <dbReference type="ARBA" id="ARBA00022741"/>
    </source>
</evidence>
<evidence type="ECO:0000256" key="8">
    <source>
        <dbReference type="ARBA" id="ARBA00023277"/>
    </source>
</evidence>
<dbReference type="InterPro" id="IPR011877">
    <property type="entry name" value="Ribokinase"/>
</dbReference>
<dbReference type="GO" id="GO:0005829">
    <property type="term" value="C:cytosol"/>
    <property type="evidence" value="ECO:0007669"/>
    <property type="project" value="TreeGrafter"/>
</dbReference>
<feature type="region of interest" description="Disordered" evidence="10">
    <location>
        <begin position="229"/>
        <end position="258"/>
    </location>
</feature>
<dbReference type="PRINTS" id="PR00990">
    <property type="entry name" value="RIBOKINASE"/>
</dbReference>
<proteinExistence type="inferred from homology"/>
<dbReference type="RefSeq" id="WP_154797619.1">
    <property type="nucleotide sequence ID" value="NZ_CP052757.1"/>
</dbReference>
<name>A0A6M5UFQ4_9MICO</name>
<evidence type="ECO:0000256" key="4">
    <source>
        <dbReference type="ARBA" id="ARBA00022777"/>
    </source>
</evidence>
<keyword evidence="4 9" id="KW-0418">Kinase</keyword>
<feature type="binding site" evidence="9">
    <location>
        <position position="170"/>
    </location>
    <ligand>
        <name>substrate</name>
    </ligand>
</feature>
<feature type="binding site" evidence="9">
    <location>
        <begin position="277"/>
        <end position="282"/>
    </location>
    <ligand>
        <name>ATP</name>
        <dbReference type="ChEBI" id="CHEBI:30616"/>
    </ligand>
</feature>
<comment type="function">
    <text evidence="9">Catalyzes the phosphorylation of ribose at O-5 in a reaction requiring ATP and magnesium. The resulting D-ribose-5-phosphate can then be used either for sythesis of nucleotides, histidine, and tryptophan, or as a component of the pentose phosphate pathway.</text>
</comment>
<dbReference type="OrthoDB" id="9775849at2"/>
<comment type="cofactor">
    <cofactor evidence="9">
        <name>Mg(2+)</name>
        <dbReference type="ChEBI" id="CHEBI:18420"/>
    </cofactor>
    <text evidence="9">Requires a divalent cation, most likely magnesium in vivo, as an electrophilic catalyst to aid phosphoryl group transfer. It is the chelate of the metal and the nucleotide that is the actual substrate.</text>
</comment>
<evidence type="ECO:0000256" key="5">
    <source>
        <dbReference type="ARBA" id="ARBA00022840"/>
    </source>
</evidence>